<proteinExistence type="predicted"/>
<evidence type="ECO:0000313" key="1">
    <source>
        <dbReference type="EMBL" id="MFH8550556.1"/>
    </source>
</evidence>
<gene>
    <name evidence="1" type="ORF">ACH4F9_36750</name>
</gene>
<dbReference type="EMBL" id="JBIRGQ010000008">
    <property type="protein sequence ID" value="MFH8550556.1"/>
    <property type="molecule type" value="Genomic_DNA"/>
</dbReference>
<dbReference type="Proteomes" id="UP001610818">
    <property type="component" value="Unassembled WGS sequence"/>
</dbReference>
<name>A0ABW7QZV5_9ACTN</name>
<comment type="caution">
    <text evidence="1">The sequence shown here is derived from an EMBL/GenBank/DDBJ whole genome shotgun (WGS) entry which is preliminary data.</text>
</comment>
<protein>
    <submittedName>
        <fullName evidence="1">Uncharacterized protein</fullName>
    </submittedName>
</protein>
<keyword evidence="2" id="KW-1185">Reference proteome</keyword>
<sequence length="217" mass="23985">MQSFQVKWFDGRGPAPGASFARPGGPPIFPDSSYVSHAGTVVYTFVESLRPYELIEVSTPHYFTVTANTGPPVHPSTPLESIVYVGLSHAWPYEIYWSELLQANVLDDGDVIHVGIETGAVPESVVEITLASDLWWWKEINVPDGLGSAWDIHTGAGTFGGRRFRDTVGLWAHQVHNGQWLTFRKAKAVGMLSDTYLLRGLELLPAGSRTTFTWLKD</sequence>
<organism evidence="1 2">
    <name type="scientific">Streptomyces longisporoflavus</name>
    <dbReference type="NCBI Taxonomy" id="28044"/>
    <lineage>
        <taxon>Bacteria</taxon>
        <taxon>Bacillati</taxon>
        <taxon>Actinomycetota</taxon>
        <taxon>Actinomycetes</taxon>
        <taxon>Kitasatosporales</taxon>
        <taxon>Streptomycetaceae</taxon>
        <taxon>Streptomyces</taxon>
    </lineage>
</organism>
<accession>A0ABW7QZV5</accession>
<dbReference type="RefSeq" id="WP_397717076.1">
    <property type="nucleotide sequence ID" value="NZ_JBIRGN010000008.1"/>
</dbReference>
<reference evidence="1 2" key="1">
    <citation type="submission" date="2024-10" db="EMBL/GenBank/DDBJ databases">
        <title>The Natural Products Discovery Center: Release of the First 8490 Sequenced Strains for Exploring Actinobacteria Biosynthetic Diversity.</title>
        <authorList>
            <person name="Kalkreuter E."/>
            <person name="Kautsar S.A."/>
            <person name="Yang D."/>
            <person name="Bader C.D."/>
            <person name="Teijaro C.N."/>
            <person name="Fluegel L."/>
            <person name="Davis C.M."/>
            <person name="Simpson J.R."/>
            <person name="Lauterbach L."/>
            <person name="Steele A.D."/>
            <person name="Gui C."/>
            <person name="Meng S."/>
            <person name="Li G."/>
            <person name="Viehrig K."/>
            <person name="Ye F."/>
            <person name="Su P."/>
            <person name="Kiefer A.F."/>
            <person name="Nichols A."/>
            <person name="Cepeda A.J."/>
            <person name="Yan W."/>
            <person name="Fan B."/>
            <person name="Jiang Y."/>
            <person name="Adhikari A."/>
            <person name="Zheng C.-J."/>
            <person name="Schuster L."/>
            <person name="Cowan T.M."/>
            <person name="Smanski M.J."/>
            <person name="Chevrette M.G."/>
            <person name="De Carvalho L.P.S."/>
            <person name="Shen B."/>
        </authorList>
    </citation>
    <scope>NUCLEOTIDE SEQUENCE [LARGE SCALE GENOMIC DNA]</scope>
    <source>
        <strain evidence="1 2">NPDC017990</strain>
    </source>
</reference>
<evidence type="ECO:0000313" key="2">
    <source>
        <dbReference type="Proteomes" id="UP001610818"/>
    </source>
</evidence>